<evidence type="ECO:0000256" key="12">
    <source>
        <dbReference type="RuleBase" id="RU003357"/>
    </source>
</evidence>
<dbReference type="GO" id="GO:0006826">
    <property type="term" value="P:iron ion transport"/>
    <property type="evidence" value="ECO:0007669"/>
    <property type="project" value="UniProtKB-KW"/>
</dbReference>
<organism evidence="15 16">
    <name type="scientific">Mongoliibacter ruber</name>
    <dbReference type="NCBI Taxonomy" id="1750599"/>
    <lineage>
        <taxon>Bacteria</taxon>
        <taxon>Pseudomonadati</taxon>
        <taxon>Bacteroidota</taxon>
        <taxon>Cytophagia</taxon>
        <taxon>Cytophagales</taxon>
        <taxon>Cyclobacteriaceae</taxon>
        <taxon>Mongoliibacter</taxon>
    </lineage>
</organism>
<feature type="domain" description="TonB-dependent receptor plug" evidence="14">
    <location>
        <begin position="101"/>
        <end position="205"/>
    </location>
</feature>
<keyword evidence="4" id="KW-0410">Iron transport</keyword>
<keyword evidence="5 11" id="KW-0812">Transmembrane</keyword>
<evidence type="ECO:0000259" key="13">
    <source>
        <dbReference type="Pfam" id="PF00593"/>
    </source>
</evidence>
<dbReference type="PANTHER" id="PTHR32552:SF81">
    <property type="entry name" value="TONB-DEPENDENT OUTER MEMBRANE RECEPTOR"/>
    <property type="match status" value="1"/>
</dbReference>
<dbReference type="Pfam" id="PF07715">
    <property type="entry name" value="Plug"/>
    <property type="match status" value="1"/>
</dbReference>
<keyword evidence="2 11" id="KW-0813">Transport</keyword>
<keyword evidence="6" id="KW-0408">Iron</keyword>
<evidence type="ECO:0000256" key="11">
    <source>
        <dbReference type="PROSITE-ProRule" id="PRU01360"/>
    </source>
</evidence>
<keyword evidence="3 11" id="KW-1134">Transmembrane beta strand</keyword>
<comment type="caution">
    <text evidence="15">The sequence shown here is derived from an EMBL/GenBank/DDBJ whole genome shotgun (WGS) entry which is preliminary data.</text>
</comment>
<evidence type="ECO:0000256" key="1">
    <source>
        <dbReference type="ARBA" id="ARBA00004571"/>
    </source>
</evidence>
<dbReference type="AlphaFoldDB" id="A0A2T0WTD9"/>
<dbReference type="EMBL" id="PVTR01000002">
    <property type="protein sequence ID" value="PRY89844.1"/>
    <property type="molecule type" value="Genomic_DNA"/>
</dbReference>
<dbReference type="InterPro" id="IPR039426">
    <property type="entry name" value="TonB-dep_rcpt-like"/>
</dbReference>
<evidence type="ECO:0000256" key="6">
    <source>
        <dbReference type="ARBA" id="ARBA00023004"/>
    </source>
</evidence>
<evidence type="ECO:0000256" key="9">
    <source>
        <dbReference type="ARBA" id="ARBA00023136"/>
    </source>
</evidence>
<evidence type="ECO:0000256" key="8">
    <source>
        <dbReference type="ARBA" id="ARBA00023077"/>
    </source>
</evidence>
<comment type="similarity">
    <text evidence="11 12">Belongs to the TonB-dependent receptor family.</text>
</comment>
<dbReference type="Pfam" id="PF00593">
    <property type="entry name" value="TonB_dep_Rec_b-barrel"/>
    <property type="match status" value="1"/>
</dbReference>
<dbReference type="InterPro" id="IPR008969">
    <property type="entry name" value="CarboxyPept-like_regulatory"/>
</dbReference>
<dbReference type="InterPro" id="IPR000531">
    <property type="entry name" value="Beta-barrel_TonB"/>
</dbReference>
<evidence type="ECO:0000313" key="15">
    <source>
        <dbReference type="EMBL" id="PRY89844.1"/>
    </source>
</evidence>
<keyword evidence="15" id="KW-0675">Receptor</keyword>
<keyword evidence="9 11" id="KW-0472">Membrane</keyword>
<dbReference type="InterPro" id="IPR037066">
    <property type="entry name" value="Plug_dom_sf"/>
</dbReference>
<name>A0A2T0WTD9_9BACT</name>
<gene>
    <name evidence="15" type="ORF">CLW00_102320</name>
</gene>
<dbReference type="Gene3D" id="2.40.170.20">
    <property type="entry name" value="TonB-dependent receptor, beta-barrel domain"/>
    <property type="match status" value="1"/>
</dbReference>
<dbReference type="SUPFAM" id="SSF49464">
    <property type="entry name" value="Carboxypeptidase regulatory domain-like"/>
    <property type="match status" value="1"/>
</dbReference>
<accession>A0A2T0WTD9</accession>
<dbReference type="PANTHER" id="PTHR32552">
    <property type="entry name" value="FERRICHROME IRON RECEPTOR-RELATED"/>
    <property type="match status" value="1"/>
</dbReference>
<feature type="domain" description="TonB-dependent receptor-like beta-barrel" evidence="13">
    <location>
        <begin position="250"/>
        <end position="699"/>
    </location>
</feature>
<dbReference type="PROSITE" id="PS52016">
    <property type="entry name" value="TONB_DEPENDENT_REC_3"/>
    <property type="match status" value="1"/>
</dbReference>
<protein>
    <submittedName>
        <fullName evidence="15">Iron complex outermembrane receptor protein</fullName>
    </submittedName>
</protein>
<evidence type="ECO:0000256" key="2">
    <source>
        <dbReference type="ARBA" id="ARBA00022448"/>
    </source>
</evidence>
<keyword evidence="7" id="KW-0406">Ion transport</keyword>
<keyword evidence="10 11" id="KW-0998">Cell outer membrane</keyword>
<comment type="subcellular location">
    <subcellularLocation>
        <location evidence="1 11">Cell outer membrane</location>
        <topology evidence="1 11">Multi-pass membrane protein</topology>
    </subcellularLocation>
</comment>
<evidence type="ECO:0000256" key="10">
    <source>
        <dbReference type="ARBA" id="ARBA00023237"/>
    </source>
</evidence>
<dbReference type="InterPro" id="IPR036942">
    <property type="entry name" value="Beta-barrel_TonB_sf"/>
</dbReference>
<evidence type="ECO:0000256" key="5">
    <source>
        <dbReference type="ARBA" id="ARBA00022692"/>
    </source>
</evidence>
<evidence type="ECO:0000259" key="14">
    <source>
        <dbReference type="Pfam" id="PF07715"/>
    </source>
</evidence>
<dbReference type="InterPro" id="IPR012910">
    <property type="entry name" value="Plug_dom"/>
</dbReference>
<dbReference type="SUPFAM" id="SSF56935">
    <property type="entry name" value="Porins"/>
    <property type="match status" value="1"/>
</dbReference>
<evidence type="ECO:0000256" key="3">
    <source>
        <dbReference type="ARBA" id="ARBA00022452"/>
    </source>
</evidence>
<keyword evidence="16" id="KW-1185">Reference proteome</keyword>
<evidence type="ECO:0000256" key="7">
    <source>
        <dbReference type="ARBA" id="ARBA00023065"/>
    </source>
</evidence>
<proteinExistence type="inferred from homology"/>
<dbReference type="GO" id="GO:0009279">
    <property type="term" value="C:cell outer membrane"/>
    <property type="evidence" value="ECO:0007669"/>
    <property type="project" value="UniProtKB-SubCell"/>
</dbReference>
<keyword evidence="8 12" id="KW-0798">TonB box</keyword>
<reference evidence="15 16" key="1">
    <citation type="submission" date="2018-03" db="EMBL/GenBank/DDBJ databases">
        <title>Genomic Encyclopedia of Archaeal and Bacterial Type Strains, Phase II (KMG-II): from individual species to whole genera.</title>
        <authorList>
            <person name="Goeker M."/>
        </authorList>
    </citation>
    <scope>NUCLEOTIDE SEQUENCE [LARGE SCALE GENOMIC DNA]</scope>
    <source>
        <strain evidence="15 16">DSM 27929</strain>
    </source>
</reference>
<sequence>MSTNLFAQTTITISDGNSGESIPGVLVKIQGQENKVSDNNGKVIINLDKSSILVFSHVAFETLSMQVAPESDVEVSMQPSTNALSEVVVSGFESERPLVHQAGAISKVLENELYRFNENSILSAFNTKPGIRIEQRAPASYRVSIRGSSLRSPFGVRNVKVYWNDIPFTFPDGTTDLNILDLANIQNTEIIKGPAGSIFGAGNGGVFSFESKKKITENYFSSDIGVGDFGLLRYRIGVDQKLEKGSVSASYVRQTSEGFREHSAVDRKVFQLALNSDISDKQSLSAQVLYSDLDYQIPGALTTAQLEEDRRQARPGSVEQNSSIAQKTVFGTLNHRIELGTKWENNTALYLNSKEFENPFILDYKRETALSYGGRTKFVLEDTWGNFPVRLLLGGEYQYGNTTAQNFGNRNGQADTVRFSDDLVTTQAFLFQQLEIEWTSKLLMTLGFSENFSRYDINRAIDAGPNEPSENQRRFDPILIPRIALVYKVNERSGIHGSISSGFSPPTIAEVRTNEGSINLDLEAERGINYEAGYRSQLGIFNLDFTAFYFKLDQTITTFTNEQGVVLFRNAGATDQKGLEVSIDYAPYRSQGSLIEEVKLSHAFTGHYFTFADFERAGNDFSGNQLTGVSPNTLVNLLDIRSKIGFYLNFTHQYVDEIPLNDANTVFQEAYNLVGSRVGWRNTLGSRWDVEVYGGVDNLLDETYSLGNDLNAFANRFYQPAPGRNFYGGLKVGMRY</sequence>
<dbReference type="Proteomes" id="UP000238157">
    <property type="component" value="Unassembled WGS sequence"/>
</dbReference>
<evidence type="ECO:0000256" key="4">
    <source>
        <dbReference type="ARBA" id="ARBA00022496"/>
    </source>
</evidence>
<dbReference type="Gene3D" id="2.170.130.10">
    <property type="entry name" value="TonB-dependent receptor, plug domain"/>
    <property type="match status" value="1"/>
</dbReference>
<evidence type="ECO:0000313" key="16">
    <source>
        <dbReference type="Proteomes" id="UP000238157"/>
    </source>
</evidence>